<evidence type="ECO:0000313" key="3">
    <source>
        <dbReference type="Proteomes" id="UP000182126"/>
    </source>
</evidence>
<organism evidence="2 3">
    <name type="scientific">Microbacterium paraoxydans</name>
    <dbReference type="NCBI Taxonomy" id="199592"/>
    <lineage>
        <taxon>Bacteria</taxon>
        <taxon>Bacillati</taxon>
        <taxon>Actinomycetota</taxon>
        <taxon>Actinomycetes</taxon>
        <taxon>Micrococcales</taxon>
        <taxon>Microbacteriaceae</taxon>
        <taxon>Microbacterium</taxon>
    </lineage>
</organism>
<feature type="transmembrane region" description="Helical" evidence="1">
    <location>
        <begin position="136"/>
        <end position="158"/>
    </location>
</feature>
<feature type="transmembrane region" description="Helical" evidence="1">
    <location>
        <begin position="66"/>
        <end position="90"/>
    </location>
</feature>
<keyword evidence="1" id="KW-0812">Transmembrane</keyword>
<gene>
    <name evidence="2" type="ORF">SAMN04489809_3017</name>
</gene>
<evidence type="ECO:0008006" key="4">
    <source>
        <dbReference type="Google" id="ProtNLM"/>
    </source>
</evidence>
<dbReference type="RefSeq" id="WP_060921978.1">
    <property type="nucleotide sequence ID" value="NZ_LT629770.1"/>
</dbReference>
<protein>
    <recommendedName>
        <fullName evidence="4">DUF1648 domain-containing protein</fullName>
    </recommendedName>
</protein>
<sequence>MTTPDPTRTPPATLRRARRAFVLVALVLPVLIVAISALVLTAWLPSFPTDVAIHWGVDGADGFGPAATYLWVLLGVGLGIPVLLAVTTLVAVGAHWGATARLLGATAAGMSAFAGVICLGSLAIQRDLPPSGDAPGIAGVMALAFAALLGVGALAWFVQPRVQAVPGAALEPRHDVRVGDGERVVWVGTTTMPTGALVFLLLVLLGLVALAVAMLITGTPLAWVSGLVALVVGFALAATASFRVRLTPAGIDARAVIGWPRKTIPVADIASARAVRISPFGEFGGWGWRLAPDGRSGIVMRQGPAIEVHRRDHGPFVITIDGAEEAAALLQAYVDRSAGSAAAGETGRVAP</sequence>
<dbReference type="eggNOG" id="ENOG5033VBA">
    <property type="taxonomic scope" value="Bacteria"/>
</dbReference>
<dbReference type="Proteomes" id="UP000182126">
    <property type="component" value="Chromosome I"/>
</dbReference>
<evidence type="ECO:0000313" key="2">
    <source>
        <dbReference type="EMBL" id="SDS91828.1"/>
    </source>
</evidence>
<feature type="transmembrane region" description="Helical" evidence="1">
    <location>
        <begin position="196"/>
        <end position="216"/>
    </location>
</feature>
<dbReference type="GeneID" id="36299540"/>
<feature type="transmembrane region" description="Helical" evidence="1">
    <location>
        <begin position="102"/>
        <end position="124"/>
    </location>
</feature>
<dbReference type="AlphaFoldDB" id="A0A1H1W3F7"/>
<feature type="transmembrane region" description="Helical" evidence="1">
    <location>
        <begin position="21"/>
        <end position="46"/>
    </location>
</feature>
<evidence type="ECO:0000256" key="1">
    <source>
        <dbReference type="SAM" id="Phobius"/>
    </source>
</evidence>
<keyword evidence="1" id="KW-0472">Membrane</keyword>
<name>A0A1H1W3F7_9MICO</name>
<keyword evidence="1" id="KW-1133">Transmembrane helix</keyword>
<dbReference type="EMBL" id="LT629770">
    <property type="protein sequence ID" value="SDS91828.1"/>
    <property type="molecule type" value="Genomic_DNA"/>
</dbReference>
<proteinExistence type="predicted"/>
<accession>A0A1H1W3F7</accession>
<reference evidence="2 3" key="1">
    <citation type="submission" date="2016-10" db="EMBL/GenBank/DDBJ databases">
        <authorList>
            <person name="de Groot N.N."/>
        </authorList>
    </citation>
    <scope>NUCLEOTIDE SEQUENCE [LARGE SCALE GENOMIC DNA]</scope>
    <source>
        <strain evidence="2 3">DSM 15019</strain>
    </source>
</reference>
<feature type="transmembrane region" description="Helical" evidence="1">
    <location>
        <begin position="222"/>
        <end position="244"/>
    </location>
</feature>